<accession>F2RUS1</accession>
<dbReference type="EMBL" id="GG698486">
    <property type="protein sequence ID" value="EGD95135.1"/>
    <property type="molecule type" value="Genomic_DNA"/>
</dbReference>
<gene>
    <name evidence="3" type="ORF">TESG_02627</name>
</gene>
<feature type="transmembrane region" description="Helical" evidence="2">
    <location>
        <begin position="68"/>
        <end position="96"/>
    </location>
</feature>
<keyword evidence="4" id="KW-1185">Reference proteome</keyword>
<dbReference type="HOGENOM" id="CLU_1355534_0_0_1"/>
<reference evidence="4" key="1">
    <citation type="journal article" date="2012" name="MBio">
        <title>Comparative genome analysis of Trichophyton rubrum and related dermatophytes reveals candidate genes involved in infection.</title>
        <authorList>
            <person name="Martinez D.A."/>
            <person name="Oliver B.G."/>
            <person name="Graeser Y."/>
            <person name="Goldberg J.M."/>
            <person name="Li W."/>
            <person name="Martinez-Rossi N.M."/>
            <person name="Monod M."/>
            <person name="Shelest E."/>
            <person name="Barton R.C."/>
            <person name="Birch E."/>
            <person name="Brakhage A.A."/>
            <person name="Chen Z."/>
            <person name="Gurr S.J."/>
            <person name="Heiman D."/>
            <person name="Heitman J."/>
            <person name="Kosti I."/>
            <person name="Rossi A."/>
            <person name="Saif S."/>
            <person name="Samalova M."/>
            <person name="Saunders C.W."/>
            <person name="Shea T."/>
            <person name="Summerbell R.C."/>
            <person name="Xu J."/>
            <person name="Young S."/>
            <person name="Zeng Q."/>
            <person name="Birren B.W."/>
            <person name="Cuomo C.A."/>
            <person name="White T.C."/>
        </authorList>
    </citation>
    <scope>NUCLEOTIDE SEQUENCE [LARGE SCALE GENOMIC DNA]</scope>
    <source>
        <strain evidence="4">CBS 112818</strain>
    </source>
</reference>
<evidence type="ECO:0000313" key="3">
    <source>
        <dbReference type="EMBL" id="EGD95135.1"/>
    </source>
</evidence>
<evidence type="ECO:0000313" key="4">
    <source>
        <dbReference type="Proteomes" id="UP000009172"/>
    </source>
</evidence>
<evidence type="ECO:0008006" key="5">
    <source>
        <dbReference type="Google" id="ProtNLM"/>
    </source>
</evidence>
<proteinExistence type="predicted"/>
<dbReference type="AlphaFoldDB" id="F2RUS1"/>
<keyword evidence="2" id="KW-0472">Membrane</keyword>
<evidence type="ECO:0000256" key="2">
    <source>
        <dbReference type="SAM" id="Phobius"/>
    </source>
</evidence>
<feature type="region of interest" description="Disordered" evidence="1">
    <location>
        <begin position="127"/>
        <end position="185"/>
    </location>
</feature>
<evidence type="ECO:0000256" key="1">
    <source>
        <dbReference type="SAM" id="MobiDB-lite"/>
    </source>
</evidence>
<protein>
    <recommendedName>
        <fullName evidence="5">Transmembrane protein</fullName>
    </recommendedName>
</protein>
<name>F2RUS1_TRIT1</name>
<organism evidence="3 4">
    <name type="scientific">Trichophyton tonsurans (strain CBS 112818)</name>
    <name type="common">Scalp ringworm fungus</name>
    <dbReference type="NCBI Taxonomy" id="647933"/>
    <lineage>
        <taxon>Eukaryota</taxon>
        <taxon>Fungi</taxon>
        <taxon>Dikarya</taxon>
        <taxon>Ascomycota</taxon>
        <taxon>Pezizomycotina</taxon>
        <taxon>Eurotiomycetes</taxon>
        <taxon>Eurotiomycetidae</taxon>
        <taxon>Onygenales</taxon>
        <taxon>Arthrodermataceae</taxon>
        <taxon>Trichophyton</taxon>
    </lineage>
</organism>
<feature type="compositionally biased region" description="Polar residues" evidence="1">
    <location>
        <begin position="138"/>
        <end position="151"/>
    </location>
</feature>
<dbReference type="OrthoDB" id="10396892at2759"/>
<sequence length="202" mass="22104">MPWPFVELKEKERNRIEGVHSIKHCGVISRKAAEWGNTLKLPTCYPSCKKLIKCPTKTTDNCHVNSSAMLITATLVVSITTAILIGAGSAGTWSIWWSTHRNPPSLASEVSKLTDRVKSIEDTLKRTKTAVPPEDGLATTQTNQETSQDNKNASDTKANDDEDDKVDISNARSNNSIPLAVRHQSAPESMISSAFPVHTHAE</sequence>
<keyword evidence="2" id="KW-0812">Transmembrane</keyword>
<keyword evidence="2" id="KW-1133">Transmembrane helix</keyword>
<dbReference type="Proteomes" id="UP000009172">
    <property type="component" value="Unassembled WGS sequence"/>
</dbReference>